<sequence length="387" mass="43297">MREHRRVFHQFLNQGQISLYQPIIEEEVYNFVKGIPTGPADLRDHIRRMAGATIMRISYGVRGEYSERLIEKVDTFMRGWGEYAAPGRLLVSFFPSMKWIPSWVPGAGWKRRLEALAQLGLEVITQPFEDVKAKVAAGEQGVYHNIARSLVESLPDESDPTHAELKQIARNVSGISYVAGSDTTISSIYGLLLALAMKPEVQREAQAEIDAVTGGDRLPTCSDKVELPYVQAIVKEGGRWHTVLPLCLPHMSVDDDVYDGYFIPAGTWIIPNSWAVMHDPEIFEDPMEFKPERYLKDGVIDPSVLDAESGSFGYGRRICPGRYLGMETITLTIASLLAVFDVRPVKDEAGRPIPLEYITESGVLVSPLPFKCELVPRSPRHAELLRS</sequence>
<dbReference type="InterPro" id="IPR017972">
    <property type="entry name" value="Cyt_P450_CS"/>
</dbReference>
<evidence type="ECO:0000256" key="6">
    <source>
        <dbReference type="ARBA" id="ARBA00023002"/>
    </source>
</evidence>
<evidence type="ECO:0000256" key="5">
    <source>
        <dbReference type="ARBA" id="ARBA00022723"/>
    </source>
</evidence>
<dbReference type="GO" id="GO:0020037">
    <property type="term" value="F:heme binding"/>
    <property type="evidence" value="ECO:0007669"/>
    <property type="project" value="InterPro"/>
</dbReference>
<evidence type="ECO:0000256" key="10">
    <source>
        <dbReference type="RuleBase" id="RU000461"/>
    </source>
</evidence>
<protein>
    <submittedName>
        <fullName evidence="11">O-methylsterigmatocystin oxidoreductase</fullName>
    </submittedName>
</protein>
<dbReference type="OrthoDB" id="2789670at2759"/>
<dbReference type="Gene3D" id="1.10.630.10">
    <property type="entry name" value="Cytochrome P450"/>
    <property type="match status" value="1"/>
</dbReference>
<evidence type="ECO:0000256" key="4">
    <source>
        <dbReference type="ARBA" id="ARBA00022617"/>
    </source>
</evidence>
<evidence type="ECO:0000256" key="8">
    <source>
        <dbReference type="ARBA" id="ARBA00023033"/>
    </source>
</evidence>
<dbReference type="PANTHER" id="PTHR46300:SF7">
    <property type="entry name" value="P450, PUTATIVE (EUROFUNG)-RELATED"/>
    <property type="match status" value="1"/>
</dbReference>
<evidence type="ECO:0000256" key="9">
    <source>
        <dbReference type="PIRSR" id="PIRSR602401-1"/>
    </source>
</evidence>
<dbReference type="InParanoid" id="D6RKT8"/>
<evidence type="ECO:0000256" key="1">
    <source>
        <dbReference type="ARBA" id="ARBA00001971"/>
    </source>
</evidence>
<dbReference type="PROSITE" id="PS00086">
    <property type="entry name" value="CYTOCHROME_P450"/>
    <property type="match status" value="1"/>
</dbReference>
<keyword evidence="5 9" id="KW-0479">Metal-binding</keyword>
<evidence type="ECO:0000256" key="7">
    <source>
        <dbReference type="ARBA" id="ARBA00023004"/>
    </source>
</evidence>
<dbReference type="GO" id="GO:0004497">
    <property type="term" value="F:monooxygenase activity"/>
    <property type="evidence" value="ECO:0007669"/>
    <property type="project" value="UniProtKB-KW"/>
</dbReference>
<dbReference type="InterPro" id="IPR002401">
    <property type="entry name" value="Cyt_P450_E_grp-I"/>
</dbReference>
<keyword evidence="7 9" id="KW-0408">Iron</keyword>
<comment type="similarity">
    <text evidence="3 10">Belongs to the cytochrome P450 family.</text>
</comment>
<evidence type="ECO:0000313" key="11">
    <source>
        <dbReference type="EMBL" id="EFI28481.1"/>
    </source>
</evidence>
<dbReference type="PRINTS" id="PR00463">
    <property type="entry name" value="EP450I"/>
</dbReference>
<dbReference type="eggNOG" id="KOG0156">
    <property type="taxonomic scope" value="Eukaryota"/>
</dbReference>
<dbReference type="InterPro" id="IPR050364">
    <property type="entry name" value="Cytochrome_P450_fung"/>
</dbReference>
<comment type="caution">
    <text evidence="11">The sequence shown here is derived from an EMBL/GenBank/DDBJ whole genome shotgun (WGS) entry which is preliminary data.</text>
</comment>
<keyword evidence="6 10" id="KW-0560">Oxidoreductase</keyword>
<dbReference type="OMA" id="THHIRTL"/>
<dbReference type="GO" id="GO:0005506">
    <property type="term" value="F:iron ion binding"/>
    <property type="evidence" value="ECO:0007669"/>
    <property type="project" value="InterPro"/>
</dbReference>
<dbReference type="EMBL" id="AACS02000002">
    <property type="protein sequence ID" value="EFI28481.1"/>
    <property type="molecule type" value="Genomic_DNA"/>
</dbReference>
<dbReference type="CDD" id="cd11065">
    <property type="entry name" value="CYP64-like"/>
    <property type="match status" value="1"/>
</dbReference>
<dbReference type="Pfam" id="PF00067">
    <property type="entry name" value="p450"/>
    <property type="match status" value="1"/>
</dbReference>
<dbReference type="KEGG" id="cci:CC1G_14014"/>
<proteinExistence type="inferred from homology"/>
<dbReference type="HOGENOM" id="CLU_001570_2_0_1"/>
<dbReference type="PANTHER" id="PTHR46300">
    <property type="entry name" value="P450, PUTATIVE (EUROFUNG)-RELATED-RELATED"/>
    <property type="match status" value="1"/>
</dbReference>
<evidence type="ECO:0000256" key="2">
    <source>
        <dbReference type="ARBA" id="ARBA00005179"/>
    </source>
</evidence>
<comment type="pathway">
    <text evidence="2">Secondary metabolite biosynthesis.</text>
</comment>
<keyword evidence="4 9" id="KW-0349">Heme</keyword>
<evidence type="ECO:0000256" key="3">
    <source>
        <dbReference type="ARBA" id="ARBA00010617"/>
    </source>
</evidence>
<dbReference type="SUPFAM" id="SSF48264">
    <property type="entry name" value="Cytochrome P450"/>
    <property type="match status" value="1"/>
</dbReference>
<dbReference type="InterPro" id="IPR001128">
    <property type="entry name" value="Cyt_P450"/>
</dbReference>
<dbReference type="GeneID" id="9379238"/>
<reference evidence="11 12" key="1">
    <citation type="journal article" date="2010" name="Proc. Natl. Acad. Sci. U.S.A.">
        <title>Insights into evolution of multicellular fungi from the assembled chromosomes of the mushroom Coprinopsis cinerea (Coprinus cinereus).</title>
        <authorList>
            <person name="Stajich J.E."/>
            <person name="Wilke S.K."/>
            <person name="Ahren D."/>
            <person name="Au C.H."/>
            <person name="Birren B.W."/>
            <person name="Borodovsky M."/>
            <person name="Burns C."/>
            <person name="Canback B."/>
            <person name="Casselton L.A."/>
            <person name="Cheng C.K."/>
            <person name="Deng J."/>
            <person name="Dietrich F.S."/>
            <person name="Fargo D.C."/>
            <person name="Farman M.L."/>
            <person name="Gathman A.C."/>
            <person name="Goldberg J."/>
            <person name="Guigo R."/>
            <person name="Hoegger P.J."/>
            <person name="Hooker J.B."/>
            <person name="Huggins A."/>
            <person name="James T.Y."/>
            <person name="Kamada T."/>
            <person name="Kilaru S."/>
            <person name="Kodira C."/>
            <person name="Kues U."/>
            <person name="Kupfer D."/>
            <person name="Kwan H.S."/>
            <person name="Lomsadze A."/>
            <person name="Li W."/>
            <person name="Lilly W.W."/>
            <person name="Ma L.J."/>
            <person name="Mackey A.J."/>
            <person name="Manning G."/>
            <person name="Martin F."/>
            <person name="Muraguchi H."/>
            <person name="Natvig D.O."/>
            <person name="Palmerini H."/>
            <person name="Ramesh M.A."/>
            <person name="Rehmeyer C.J."/>
            <person name="Roe B.A."/>
            <person name="Shenoy N."/>
            <person name="Stanke M."/>
            <person name="Ter-Hovhannisyan V."/>
            <person name="Tunlid A."/>
            <person name="Velagapudi R."/>
            <person name="Vision T.J."/>
            <person name="Zeng Q."/>
            <person name="Zolan M.E."/>
            <person name="Pukkila P.J."/>
        </authorList>
    </citation>
    <scope>NUCLEOTIDE SEQUENCE [LARGE SCALE GENOMIC DNA]</scope>
    <source>
        <strain evidence="12">Okayama-7 / 130 / ATCC MYA-4618 / FGSC 9003</strain>
    </source>
</reference>
<dbReference type="Proteomes" id="UP000001861">
    <property type="component" value="Unassembled WGS sequence"/>
</dbReference>
<dbReference type="InterPro" id="IPR036396">
    <property type="entry name" value="Cyt_P450_sf"/>
</dbReference>
<name>D6RKT8_COPC7</name>
<dbReference type="VEuPathDB" id="FungiDB:CC1G_14014"/>
<gene>
    <name evidence="11" type="ORF">CC1G_14014</name>
</gene>
<accession>D6RKT8</accession>
<evidence type="ECO:0000313" key="12">
    <source>
        <dbReference type="Proteomes" id="UP000001861"/>
    </source>
</evidence>
<dbReference type="STRING" id="240176.D6RKT8"/>
<dbReference type="GO" id="GO:0016705">
    <property type="term" value="F:oxidoreductase activity, acting on paired donors, with incorporation or reduction of molecular oxygen"/>
    <property type="evidence" value="ECO:0007669"/>
    <property type="project" value="InterPro"/>
</dbReference>
<dbReference type="RefSeq" id="XP_002911975.1">
    <property type="nucleotide sequence ID" value="XM_002911929.1"/>
</dbReference>
<dbReference type="AlphaFoldDB" id="D6RKT8"/>
<keyword evidence="8 10" id="KW-0503">Monooxygenase</keyword>
<keyword evidence="12" id="KW-1185">Reference proteome</keyword>
<feature type="binding site" description="axial binding residue" evidence="9">
    <location>
        <position position="319"/>
    </location>
    <ligand>
        <name>heme</name>
        <dbReference type="ChEBI" id="CHEBI:30413"/>
    </ligand>
    <ligandPart>
        <name>Fe</name>
        <dbReference type="ChEBI" id="CHEBI:18248"/>
    </ligandPart>
</feature>
<comment type="cofactor">
    <cofactor evidence="1 9">
        <name>heme</name>
        <dbReference type="ChEBI" id="CHEBI:30413"/>
    </cofactor>
</comment>
<organism evidence="11 12">
    <name type="scientific">Coprinopsis cinerea (strain Okayama-7 / 130 / ATCC MYA-4618 / FGSC 9003)</name>
    <name type="common">Inky cap fungus</name>
    <name type="synonym">Hormographiella aspergillata</name>
    <dbReference type="NCBI Taxonomy" id="240176"/>
    <lineage>
        <taxon>Eukaryota</taxon>
        <taxon>Fungi</taxon>
        <taxon>Dikarya</taxon>
        <taxon>Basidiomycota</taxon>
        <taxon>Agaricomycotina</taxon>
        <taxon>Agaricomycetes</taxon>
        <taxon>Agaricomycetidae</taxon>
        <taxon>Agaricales</taxon>
        <taxon>Agaricineae</taxon>
        <taxon>Psathyrellaceae</taxon>
        <taxon>Coprinopsis</taxon>
    </lineage>
</organism>